<dbReference type="Proteomes" id="UP000826195">
    <property type="component" value="Unassembled WGS sequence"/>
</dbReference>
<protein>
    <submittedName>
        <fullName evidence="1">Uncharacterized protein</fullName>
    </submittedName>
</protein>
<accession>A0AAV7IS57</accession>
<sequence>MYYVIDFTGFYTVDKRFIIEEFCECRVSKEGVRVEDPMIFVIDPKVISTYGISQNNNFECYETFGIGITHTRRLLSDLIKYISELLLTNKTIYVRNNEKIHDLKKFMIMPYNYNNLMSLEAKGCDTSHIILGTDCQYHDNEYLNYCVRENAKFMANWLKEREFPGMVTQVEDTSKEFVKAYNKTYYNNYGIKWKTGNVPLPLLSHKIVKLLINHDVTNIFVKNIDIEIKLSSLIKDNLKSEIHRLTDYGFIDQLTVNNRALDCKYHEHPNSQKNICVQQTNLQLVEFIIYIQLYKMEVLEGVEKFMQLSQQHLGVGNSSTSDLYFSNLPSNQIYTDSNVDSEITESENDEKDDRLKEFNLDVNTEILDDIDIDILLDGQDVKNDDFSMINFDIDQL</sequence>
<comment type="caution">
    <text evidence="1">The sequence shown here is derived from an EMBL/GenBank/DDBJ whole genome shotgun (WGS) entry which is preliminary data.</text>
</comment>
<evidence type="ECO:0000313" key="1">
    <source>
        <dbReference type="EMBL" id="KAH0555109.1"/>
    </source>
</evidence>
<gene>
    <name evidence="1" type="ORF">KQX54_015291</name>
</gene>
<name>A0AAV7IS57_COTGL</name>
<dbReference type="EMBL" id="JAHXZJ010001119">
    <property type="protein sequence ID" value="KAH0555109.1"/>
    <property type="molecule type" value="Genomic_DNA"/>
</dbReference>
<proteinExistence type="predicted"/>
<keyword evidence="2" id="KW-1185">Reference proteome</keyword>
<dbReference type="AlphaFoldDB" id="A0AAV7IS57"/>
<evidence type="ECO:0000313" key="2">
    <source>
        <dbReference type="Proteomes" id="UP000826195"/>
    </source>
</evidence>
<reference evidence="1 2" key="1">
    <citation type="journal article" date="2021" name="J. Hered.">
        <title>A chromosome-level genome assembly of the parasitoid wasp, Cotesia glomerata (Hymenoptera: Braconidae).</title>
        <authorList>
            <person name="Pinto B.J."/>
            <person name="Weis J.J."/>
            <person name="Gamble T."/>
            <person name="Ode P.J."/>
            <person name="Paul R."/>
            <person name="Zaspel J.M."/>
        </authorList>
    </citation>
    <scope>NUCLEOTIDE SEQUENCE [LARGE SCALE GENOMIC DNA]</scope>
    <source>
        <strain evidence="1">CgM1</strain>
    </source>
</reference>
<organism evidence="1 2">
    <name type="scientific">Cotesia glomerata</name>
    <name type="common">Lepidopteran parasitic wasp</name>
    <name type="synonym">Apanteles glomeratus</name>
    <dbReference type="NCBI Taxonomy" id="32391"/>
    <lineage>
        <taxon>Eukaryota</taxon>
        <taxon>Metazoa</taxon>
        <taxon>Ecdysozoa</taxon>
        <taxon>Arthropoda</taxon>
        <taxon>Hexapoda</taxon>
        <taxon>Insecta</taxon>
        <taxon>Pterygota</taxon>
        <taxon>Neoptera</taxon>
        <taxon>Endopterygota</taxon>
        <taxon>Hymenoptera</taxon>
        <taxon>Apocrita</taxon>
        <taxon>Ichneumonoidea</taxon>
        <taxon>Braconidae</taxon>
        <taxon>Microgastrinae</taxon>
        <taxon>Cotesia</taxon>
    </lineage>
</organism>